<sequence length="238" mass="26711">MTIPATHAEIEELYLNTELKQCRSICLTACNSGEGTTTIAKALTERYLLAGYKTLLVDLNMFRPSLVPIDFDMPPENAESSAQLLQDQESDASSPKVFLGVSVPNDPKTRLRFKDPIQLRKQTECWLEDYDRIVFDTSPILNVNHNNIPAQVVANACDGTFLVVLSGVTMTNQVMEATQILSDATSVQLLGSVLNYRDQPSLASEICREIDRLSWLPNRLTNWMKTKVRNNRFLSQSI</sequence>
<dbReference type="Gene3D" id="3.40.50.300">
    <property type="entry name" value="P-loop containing nucleotide triphosphate hydrolases"/>
    <property type="match status" value="1"/>
</dbReference>
<accession>A0A090S0L8</accession>
<evidence type="ECO:0000313" key="1">
    <source>
        <dbReference type="EMBL" id="GAL20343.1"/>
    </source>
</evidence>
<dbReference type="EMBL" id="BBMR01000005">
    <property type="protein sequence ID" value="GAL20343.1"/>
    <property type="molecule type" value="Genomic_DNA"/>
</dbReference>
<dbReference type="PANTHER" id="PTHR32309">
    <property type="entry name" value="TYROSINE-PROTEIN KINASE"/>
    <property type="match status" value="1"/>
</dbReference>
<name>A0A090S0L8_9VIBR</name>
<dbReference type="InterPro" id="IPR027417">
    <property type="entry name" value="P-loop_NTPase"/>
</dbReference>
<dbReference type="OrthoDB" id="5812594at2"/>
<comment type="caution">
    <text evidence="1">The sequence shown here is derived from an EMBL/GenBank/DDBJ whole genome shotgun (WGS) entry which is preliminary data.</text>
</comment>
<dbReference type="GO" id="GO:0005886">
    <property type="term" value="C:plasma membrane"/>
    <property type="evidence" value="ECO:0007669"/>
    <property type="project" value="TreeGrafter"/>
</dbReference>
<dbReference type="PANTHER" id="PTHR32309:SF13">
    <property type="entry name" value="FERRIC ENTEROBACTIN TRANSPORT PROTEIN FEPE"/>
    <property type="match status" value="1"/>
</dbReference>
<gene>
    <name evidence="1" type="ORF">JCM19235_4543</name>
</gene>
<dbReference type="AlphaFoldDB" id="A0A090S0L8"/>
<keyword evidence="2" id="KW-1185">Reference proteome</keyword>
<dbReference type="GO" id="GO:0004713">
    <property type="term" value="F:protein tyrosine kinase activity"/>
    <property type="evidence" value="ECO:0007669"/>
    <property type="project" value="TreeGrafter"/>
</dbReference>
<evidence type="ECO:0008006" key="3">
    <source>
        <dbReference type="Google" id="ProtNLM"/>
    </source>
</evidence>
<organism evidence="1 2">
    <name type="scientific">Vibrio maritimus</name>
    <dbReference type="NCBI Taxonomy" id="990268"/>
    <lineage>
        <taxon>Bacteria</taxon>
        <taxon>Pseudomonadati</taxon>
        <taxon>Pseudomonadota</taxon>
        <taxon>Gammaproteobacteria</taxon>
        <taxon>Vibrionales</taxon>
        <taxon>Vibrionaceae</taxon>
        <taxon>Vibrio</taxon>
    </lineage>
</organism>
<evidence type="ECO:0000313" key="2">
    <source>
        <dbReference type="Proteomes" id="UP000029228"/>
    </source>
</evidence>
<dbReference type="SUPFAM" id="SSF52540">
    <property type="entry name" value="P-loop containing nucleoside triphosphate hydrolases"/>
    <property type="match status" value="1"/>
</dbReference>
<dbReference type="Proteomes" id="UP000029228">
    <property type="component" value="Unassembled WGS sequence"/>
</dbReference>
<reference evidence="1 2" key="1">
    <citation type="submission" date="2014-09" db="EMBL/GenBank/DDBJ databases">
        <title>Vibrio maritimus JCM 19235. (C45) whole genome shotgun sequence.</title>
        <authorList>
            <person name="Sawabe T."/>
            <person name="Meirelles P."/>
            <person name="Nakanishi M."/>
            <person name="Sayaka M."/>
            <person name="Hattori M."/>
            <person name="Ohkuma M."/>
        </authorList>
    </citation>
    <scope>NUCLEOTIDE SEQUENCE [LARGE SCALE GENOMIC DNA]</scope>
    <source>
        <strain evidence="2">JCM19235</strain>
    </source>
</reference>
<dbReference type="InterPro" id="IPR050445">
    <property type="entry name" value="Bact_polysacc_biosynth/exp"/>
</dbReference>
<protein>
    <recommendedName>
        <fullName evidence="3">Chromosome partitioning protein ParA</fullName>
    </recommendedName>
</protein>
<proteinExistence type="predicted"/>
<dbReference type="STRING" id="990268.JCM19235_4543"/>